<organism evidence="2 3">
    <name type="scientific">Olea europaea subsp. europaea</name>
    <dbReference type="NCBI Taxonomy" id="158383"/>
    <lineage>
        <taxon>Eukaryota</taxon>
        <taxon>Viridiplantae</taxon>
        <taxon>Streptophyta</taxon>
        <taxon>Embryophyta</taxon>
        <taxon>Tracheophyta</taxon>
        <taxon>Spermatophyta</taxon>
        <taxon>Magnoliopsida</taxon>
        <taxon>eudicotyledons</taxon>
        <taxon>Gunneridae</taxon>
        <taxon>Pentapetalae</taxon>
        <taxon>asterids</taxon>
        <taxon>lamiids</taxon>
        <taxon>Lamiales</taxon>
        <taxon>Oleaceae</taxon>
        <taxon>Oleeae</taxon>
        <taxon>Olea</taxon>
    </lineage>
</organism>
<feature type="domain" description="AB hydrolase-1" evidence="1">
    <location>
        <begin position="16"/>
        <end position="82"/>
    </location>
</feature>
<accession>A0A8S0Q9P0</accession>
<proteinExistence type="predicted"/>
<dbReference type="InterPro" id="IPR045889">
    <property type="entry name" value="MES/HNL"/>
</dbReference>
<dbReference type="Gene3D" id="3.40.50.1820">
    <property type="entry name" value="alpha/beta hydrolase"/>
    <property type="match status" value="1"/>
</dbReference>
<dbReference type="AlphaFoldDB" id="A0A8S0Q9P0"/>
<dbReference type="Proteomes" id="UP000594638">
    <property type="component" value="Unassembled WGS sequence"/>
</dbReference>
<dbReference type="InterPro" id="IPR000073">
    <property type="entry name" value="AB_hydrolase_1"/>
</dbReference>
<reference evidence="2 3" key="1">
    <citation type="submission" date="2019-12" db="EMBL/GenBank/DDBJ databases">
        <authorList>
            <person name="Alioto T."/>
            <person name="Alioto T."/>
            <person name="Gomez Garrido J."/>
        </authorList>
    </citation>
    <scope>NUCLEOTIDE SEQUENCE [LARGE SCALE GENOMIC DNA]</scope>
</reference>
<name>A0A8S0Q9P0_OLEEU</name>
<dbReference type="EMBL" id="CACTIH010000558">
    <property type="protein sequence ID" value="CAA2961512.1"/>
    <property type="molecule type" value="Genomic_DNA"/>
</dbReference>
<dbReference type="PANTHER" id="PTHR10992">
    <property type="entry name" value="METHYLESTERASE FAMILY MEMBER"/>
    <property type="match status" value="1"/>
</dbReference>
<dbReference type="GO" id="GO:0009696">
    <property type="term" value="P:salicylic acid metabolic process"/>
    <property type="evidence" value="ECO:0007669"/>
    <property type="project" value="TreeGrafter"/>
</dbReference>
<dbReference type="Pfam" id="PF00561">
    <property type="entry name" value="Abhydrolase_1"/>
    <property type="match status" value="1"/>
</dbReference>
<dbReference type="Gramene" id="OE9A107552T1">
    <property type="protein sequence ID" value="OE9A107552C1"/>
    <property type="gene ID" value="OE9A107552"/>
</dbReference>
<dbReference type="OrthoDB" id="408373at2759"/>
<comment type="caution">
    <text evidence="2">The sequence shown here is derived from an EMBL/GenBank/DDBJ whole genome shotgun (WGS) entry which is preliminary data.</text>
</comment>
<evidence type="ECO:0000313" key="2">
    <source>
        <dbReference type="EMBL" id="CAA2961512.1"/>
    </source>
</evidence>
<dbReference type="GO" id="GO:0009694">
    <property type="term" value="P:jasmonic acid metabolic process"/>
    <property type="evidence" value="ECO:0007669"/>
    <property type="project" value="TreeGrafter"/>
</dbReference>
<sequence>MAAAGVHPKHLEELASFSDYCNPLLEFMDALTSDERVILVGHSVGGFCIPLAMERYPQKIEVAVFISSFMPGPDTDILAIHQEYVTQ</sequence>
<keyword evidence="3" id="KW-1185">Reference proteome</keyword>
<gene>
    <name evidence="2" type="ORF">OLEA9_A107552</name>
</gene>
<dbReference type="GO" id="GO:0080031">
    <property type="term" value="F:methyl salicylate esterase activity"/>
    <property type="evidence" value="ECO:0007669"/>
    <property type="project" value="TreeGrafter"/>
</dbReference>
<dbReference type="GO" id="GO:0080030">
    <property type="term" value="F:methyl indole-3-acetate esterase activity"/>
    <property type="evidence" value="ECO:0007669"/>
    <property type="project" value="TreeGrafter"/>
</dbReference>
<evidence type="ECO:0000313" key="3">
    <source>
        <dbReference type="Proteomes" id="UP000594638"/>
    </source>
</evidence>
<protein>
    <submittedName>
        <fullName evidence="2">Salicylic acid-binding 2-like</fullName>
    </submittedName>
</protein>
<dbReference type="InterPro" id="IPR029058">
    <property type="entry name" value="AB_hydrolase_fold"/>
</dbReference>
<dbReference type="PANTHER" id="PTHR10992:SF1066">
    <property type="entry name" value="METHYL JASMONATE ESTERASE 1"/>
    <property type="match status" value="1"/>
</dbReference>
<evidence type="ECO:0000259" key="1">
    <source>
        <dbReference type="Pfam" id="PF00561"/>
    </source>
</evidence>
<dbReference type="SUPFAM" id="SSF53474">
    <property type="entry name" value="alpha/beta-Hydrolases"/>
    <property type="match status" value="1"/>
</dbReference>
<dbReference type="GO" id="GO:0080032">
    <property type="term" value="F:methyl jasmonate esterase activity"/>
    <property type="evidence" value="ECO:0007669"/>
    <property type="project" value="TreeGrafter"/>
</dbReference>
<feature type="non-terminal residue" evidence="2">
    <location>
        <position position="87"/>
    </location>
</feature>